<reference evidence="3" key="1">
    <citation type="submission" date="2019-02" db="EMBL/GenBank/DDBJ databases">
        <title>FDA dAtabase for Regulatory Grade micrObial Sequences (FDA-ARGOS): Supporting development and validation of Infectious Disease Dx tests.</title>
        <authorList>
            <person name="Duncan R."/>
            <person name="Fisher C."/>
            <person name="Tallon L."/>
            <person name="Sadzewicz L."/>
            <person name="Sengamalay N."/>
            <person name="Ott S."/>
            <person name="Godinez A."/>
            <person name="Nagaraj S."/>
            <person name="Vavikolanu K."/>
            <person name="Nadendla S."/>
            <person name="Aluvathingal J."/>
            <person name="Sichtig H."/>
        </authorList>
    </citation>
    <scope>NUCLEOTIDE SEQUENCE [LARGE SCALE GENOMIC DNA]</scope>
    <source>
        <strain evidence="3">FDAARGOS_361</strain>
    </source>
</reference>
<feature type="region of interest" description="Disordered" evidence="1">
    <location>
        <begin position="215"/>
        <end position="268"/>
    </location>
</feature>
<accession>A0A504XR54</accession>
<feature type="region of interest" description="Disordered" evidence="1">
    <location>
        <begin position="1"/>
        <end position="70"/>
    </location>
</feature>
<feature type="region of interest" description="Disordered" evidence="1">
    <location>
        <begin position="471"/>
        <end position="490"/>
    </location>
</feature>
<organism evidence="2 3">
    <name type="scientific">Leishmania donovani</name>
    <dbReference type="NCBI Taxonomy" id="5661"/>
    <lineage>
        <taxon>Eukaryota</taxon>
        <taxon>Discoba</taxon>
        <taxon>Euglenozoa</taxon>
        <taxon>Kinetoplastea</taxon>
        <taxon>Metakinetoplastina</taxon>
        <taxon>Trypanosomatida</taxon>
        <taxon>Trypanosomatidae</taxon>
        <taxon>Leishmaniinae</taxon>
        <taxon>Leishmania</taxon>
    </lineage>
</organism>
<gene>
    <name evidence="2" type="ORF">CGC21_18825</name>
</gene>
<evidence type="ECO:0000313" key="2">
    <source>
        <dbReference type="EMBL" id="TPP50914.1"/>
    </source>
</evidence>
<feature type="region of interest" description="Disordered" evidence="1">
    <location>
        <begin position="127"/>
        <end position="149"/>
    </location>
</feature>
<dbReference type="AlphaFoldDB" id="A0A504XR54"/>
<dbReference type="EMBL" id="RHLC01000027">
    <property type="protein sequence ID" value="TPP50914.1"/>
    <property type="molecule type" value="Genomic_DNA"/>
</dbReference>
<protein>
    <submittedName>
        <fullName evidence="2">Uncharacterized protein</fullName>
    </submittedName>
</protein>
<evidence type="ECO:0000256" key="1">
    <source>
        <dbReference type="SAM" id="MobiDB-lite"/>
    </source>
</evidence>
<comment type="caution">
    <text evidence="2">The sequence shown here is derived from an EMBL/GenBank/DDBJ whole genome shotgun (WGS) entry which is preliminary data.</text>
</comment>
<feature type="compositionally biased region" description="Basic and acidic residues" evidence="1">
    <location>
        <begin position="246"/>
        <end position="265"/>
    </location>
</feature>
<dbReference type="VEuPathDB" id="TriTrypDB:LDHU3_19.1310"/>
<evidence type="ECO:0000313" key="3">
    <source>
        <dbReference type="Proteomes" id="UP000318447"/>
    </source>
</evidence>
<sequence length="524" mass="55925">MFQQGRSGFAAWAPARTTRRGTRKDDPTGQGPPPHDRLKGGCLACAGDNDTPARRSADGATEASPDATPGLGCFIKDRGAATTAPSDPCAVRSTLHFEGGYGPAPPATMQGYRHHSAREQANELAMQKPKSVRHPAAPPRVPLRPSSTPFQPFAVGRLHMTLRERHCRSAGGLDGAHSESVKALRMQGKRALLNICSQSPDDGPASYHPVTLTSNLRSRLEERPPATAAGLPSSRLHARTPGSLDHGAEEVQRRPAPHSPDHDFGSARGPSLSIMVVDRLSAQRIKTPGLRRAFFADDLALLTFSTAKDVTRTTLRSARWRAEHWTREHFQTTSRIWRGRCAGRITVPPQCLGSSHTGMQAGIRSEAAAMLYCQHALVGTAATGCGCALALPPHDAPHRPDSGGGWHIATHWRGAQVPALLACRVRPSLQPVSGPWELVHNDVAGTLAKPAMPGAPTPTAWIADPATGLTRQADSPRYGTTRCDTRSLPASGGIPGAVPGMLREIRGLLEARSVARFALWSCAQ</sequence>
<proteinExistence type="predicted"/>
<dbReference type="Proteomes" id="UP000318447">
    <property type="component" value="Unassembled WGS sequence"/>
</dbReference>
<name>A0A504XR54_LEIDO</name>